<name>A0A226CVM9_FOLCA</name>
<keyword evidence="2" id="KW-1185">Reference proteome</keyword>
<evidence type="ECO:0000313" key="2">
    <source>
        <dbReference type="Proteomes" id="UP000198287"/>
    </source>
</evidence>
<protein>
    <submittedName>
        <fullName evidence="1">Uncharacterized protein</fullName>
    </submittedName>
</protein>
<comment type="caution">
    <text evidence="1">The sequence shown here is derived from an EMBL/GenBank/DDBJ whole genome shotgun (WGS) entry which is preliminary data.</text>
</comment>
<gene>
    <name evidence="1" type="ORF">Fcan01_28570</name>
</gene>
<sequence>MTQPEVSNVTCGIWQLSVQSWLYTFKSTPRAYKRALSGVSNCNGGIWQDIQDLAWPRGVNAPFPESLAVTGSFGISQFSRSSFQVIGSELLYTFKSHRGAYNAPFPESLTVTGGIWQDIQDLAWPRGVKRALSESLAPWPRGVKRAFYGVSSCNGWHLAGHTRFKPSLLREKGDVLDFKKKAGFQVIASVLLHLQAHT</sequence>
<organism evidence="1 2">
    <name type="scientific">Folsomia candida</name>
    <name type="common">Springtail</name>
    <dbReference type="NCBI Taxonomy" id="158441"/>
    <lineage>
        <taxon>Eukaryota</taxon>
        <taxon>Metazoa</taxon>
        <taxon>Ecdysozoa</taxon>
        <taxon>Arthropoda</taxon>
        <taxon>Hexapoda</taxon>
        <taxon>Collembola</taxon>
        <taxon>Entomobryomorpha</taxon>
        <taxon>Isotomoidea</taxon>
        <taxon>Isotomidae</taxon>
        <taxon>Proisotominae</taxon>
        <taxon>Folsomia</taxon>
    </lineage>
</organism>
<dbReference type="Proteomes" id="UP000198287">
    <property type="component" value="Unassembled WGS sequence"/>
</dbReference>
<dbReference type="AlphaFoldDB" id="A0A226CVM9"/>
<proteinExistence type="predicted"/>
<evidence type="ECO:0000313" key="1">
    <source>
        <dbReference type="EMBL" id="OXA36664.1"/>
    </source>
</evidence>
<accession>A0A226CVM9</accession>
<reference evidence="1 2" key="1">
    <citation type="submission" date="2015-12" db="EMBL/GenBank/DDBJ databases">
        <title>The genome of Folsomia candida.</title>
        <authorList>
            <person name="Faddeeva A."/>
            <person name="Derks M.F."/>
            <person name="Anvar Y."/>
            <person name="Smit S."/>
            <person name="Van Straalen N."/>
            <person name="Roelofs D."/>
        </authorList>
    </citation>
    <scope>NUCLEOTIDE SEQUENCE [LARGE SCALE GENOMIC DNA]</scope>
    <source>
        <strain evidence="1 2">VU population</strain>
        <tissue evidence="1">Whole body</tissue>
    </source>
</reference>
<dbReference type="EMBL" id="LNIX01000081">
    <property type="protein sequence ID" value="OXA36664.1"/>
    <property type="molecule type" value="Genomic_DNA"/>
</dbReference>